<feature type="domain" description="Septum formation-related" evidence="2">
    <location>
        <begin position="46"/>
        <end position="277"/>
    </location>
</feature>
<keyword evidence="4" id="KW-1185">Reference proteome</keyword>
<organism evidence="3 4">
    <name type="scientific">Marmoricola endophyticus</name>
    <dbReference type="NCBI Taxonomy" id="2040280"/>
    <lineage>
        <taxon>Bacteria</taxon>
        <taxon>Bacillati</taxon>
        <taxon>Actinomycetota</taxon>
        <taxon>Actinomycetes</taxon>
        <taxon>Propionibacteriales</taxon>
        <taxon>Nocardioidaceae</taxon>
        <taxon>Marmoricola</taxon>
    </lineage>
</organism>
<comment type="caution">
    <text evidence="3">The sequence shown here is derived from an EMBL/GenBank/DDBJ whole genome shotgun (WGS) entry which is preliminary data.</text>
</comment>
<evidence type="ECO:0000313" key="3">
    <source>
        <dbReference type="EMBL" id="GGF31841.1"/>
    </source>
</evidence>
<reference evidence="3" key="2">
    <citation type="submission" date="2020-09" db="EMBL/GenBank/DDBJ databases">
        <authorList>
            <person name="Sun Q."/>
            <person name="Zhou Y."/>
        </authorList>
    </citation>
    <scope>NUCLEOTIDE SEQUENCE</scope>
    <source>
        <strain evidence="3">CGMCC 1.16067</strain>
    </source>
</reference>
<keyword evidence="1" id="KW-0732">Signal</keyword>
<dbReference type="RefSeq" id="WP_188777319.1">
    <property type="nucleotide sequence ID" value="NZ_BMKQ01000001.1"/>
</dbReference>
<dbReference type="Proteomes" id="UP000649179">
    <property type="component" value="Unassembled WGS sequence"/>
</dbReference>
<name>A0A917BA81_9ACTN</name>
<dbReference type="InterPro" id="IPR026004">
    <property type="entry name" value="Septum_form"/>
</dbReference>
<gene>
    <name evidence="3" type="ORF">GCM10011519_01500</name>
</gene>
<evidence type="ECO:0000259" key="2">
    <source>
        <dbReference type="Pfam" id="PF13845"/>
    </source>
</evidence>
<dbReference type="AlphaFoldDB" id="A0A917BA81"/>
<evidence type="ECO:0000313" key="4">
    <source>
        <dbReference type="Proteomes" id="UP000649179"/>
    </source>
</evidence>
<dbReference type="Pfam" id="PF13845">
    <property type="entry name" value="Septum_form"/>
    <property type="match status" value="1"/>
</dbReference>
<reference evidence="3" key="1">
    <citation type="journal article" date="2014" name="Int. J. Syst. Evol. Microbiol.">
        <title>Complete genome sequence of Corynebacterium casei LMG S-19264T (=DSM 44701T), isolated from a smear-ripened cheese.</title>
        <authorList>
            <consortium name="US DOE Joint Genome Institute (JGI-PGF)"/>
            <person name="Walter F."/>
            <person name="Albersmeier A."/>
            <person name="Kalinowski J."/>
            <person name="Ruckert C."/>
        </authorList>
    </citation>
    <scope>NUCLEOTIDE SEQUENCE</scope>
    <source>
        <strain evidence="3">CGMCC 1.16067</strain>
    </source>
</reference>
<sequence>MSSSPASAASLIATTLALTVLLGACADGGDDDRIGERSAGTAAPKAGECRDLTAEDLAQSSDDTPVVACEEVHTAQTFAVGEFPDAVAAAGYDARVLGRYMYDTCGTAYLRFLGGDDSAALRSLFGWAWFRPSPSDWKAGKRWYRCDLVGGPGVAAGADSGAKAELTALPTTARGYLAGDPTTSPHQEWTLCARGTTFKGSAKVPCSTDHDWRAVTTIKLGGPRDRWIGERLAQVRSSEYCSDSVRAYLKYPVEDFDYATTVLGQAEWQTGNRRSVCWARTTT</sequence>
<dbReference type="EMBL" id="BMKQ01000001">
    <property type="protein sequence ID" value="GGF31841.1"/>
    <property type="molecule type" value="Genomic_DNA"/>
</dbReference>
<feature type="signal peptide" evidence="1">
    <location>
        <begin position="1"/>
        <end position="26"/>
    </location>
</feature>
<protein>
    <recommendedName>
        <fullName evidence="2">Septum formation-related domain-containing protein</fullName>
    </recommendedName>
</protein>
<feature type="chain" id="PRO_5037548305" description="Septum formation-related domain-containing protein" evidence="1">
    <location>
        <begin position="27"/>
        <end position="283"/>
    </location>
</feature>
<accession>A0A917BA81</accession>
<evidence type="ECO:0000256" key="1">
    <source>
        <dbReference type="SAM" id="SignalP"/>
    </source>
</evidence>
<proteinExistence type="predicted"/>